<protein>
    <recommendedName>
        <fullName evidence="3">LamG domain-containing protein</fullName>
    </recommendedName>
</protein>
<evidence type="ECO:0000313" key="1">
    <source>
        <dbReference type="EMBL" id="MBP1990199.1"/>
    </source>
</evidence>
<organism evidence="1 2">
    <name type="scientific">Paenibacillus eucommiae</name>
    <dbReference type="NCBI Taxonomy" id="1355755"/>
    <lineage>
        <taxon>Bacteria</taxon>
        <taxon>Bacillati</taxon>
        <taxon>Bacillota</taxon>
        <taxon>Bacilli</taxon>
        <taxon>Bacillales</taxon>
        <taxon>Paenibacillaceae</taxon>
        <taxon>Paenibacillus</taxon>
    </lineage>
</organism>
<dbReference type="Proteomes" id="UP001519287">
    <property type="component" value="Unassembled WGS sequence"/>
</dbReference>
<accession>A0ABS4IRJ9</accession>
<evidence type="ECO:0000313" key="2">
    <source>
        <dbReference type="Proteomes" id="UP001519287"/>
    </source>
</evidence>
<gene>
    <name evidence="1" type="ORF">J2Z66_001797</name>
</gene>
<reference evidence="1 2" key="1">
    <citation type="submission" date="2021-03" db="EMBL/GenBank/DDBJ databases">
        <title>Genomic Encyclopedia of Type Strains, Phase IV (KMG-IV): sequencing the most valuable type-strain genomes for metagenomic binning, comparative biology and taxonomic classification.</title>
        <authorList>
            <person name="Goeker M."/>
        </authorList>
    </citation>
    <scope>NUCLEOTIDE SEQUENCE [LARGE SCALE GENOMIC DNA]</scope>
    <source>
        <strain evidence="1 2">DSM 26048</strain>
    </source>
</reference>
<proteinExistence type="predicted"/>
<name>A0ABS4IRJ9_9BACL</name>
<dbReference type="SUPFAM" id="SSF49899">
    <property type="entry name" value="Concanavalin A-like lectins/glucanases"/>
    <property type="match status" value="2"/>
</dbReference>
<dbReference type="Gene3D" id="2.60.120.200">
    <property type="match status" value="2"/>
</dbReference>
<evidence type="ECO:0008006" key="3">
    <source>
        <dbReference type="Google" id="ProtNLM"/>
    </source>
</evidence>
<dbReference type="Pfam" id="PF13385">
    <property type="entry name" value="Laminin_G_3"/>
    <property type="match status" value="2"/>
</dbReference>
<dbReference type="RefSeq" id="WP_209970989.1">
    <property type="nucleotide sequence ID" value="NZ_JAGGLB010000004.1"/>
</dbReference>
<comment type="caution">
    <text evidence="1">The sequence shown here is derived from an EMBL/GenBank/DDBJ whole genome shotgun (WGS) entry which is preliminary data.</text>
</comment>
<keyword evidence="2" id="KW-1185">Reference proteome</keyword>
<dbReference type="EMBL" id="JAGGLB010000004">
    <property type="protein sequence ID" value="MBP1990199.1"/>
    <property type="molecule type" value="Genomic_DNA"/>
</dbReference>
<dbReference type="InterPro" id="IPR013320">
    <property type="entry name" value="ConA-like_dom_sf"/>
</dbReference>
<sequence length="805" mass="87598">MMIQLKPSNSCNVSYDYNFQRASTAYDSKGRISKVNRPRFEQGKFGNGVYIEEGTNNLIPPSVQEFAGWSRNAGSTSTVTTDIEMPEWGTTRASRVQVTGGTSIVKFYRGVIDSAPAAGEVYSASVKVKNIGTKAMAVNSNLGSRNVVIQPGEVAYVTLENCVGNGSTFMQIQFRTMDVEDSLDFIAYQPQAELKAYSTSFTTDTRNTETLRISQSAGLEEGKPFSIELWAKIDKTQTSTYHMLLGSWTKFYLAMFGNSPVLSWTDSDNVQKSASGTAIANPTDWHHWALVHDGLNAIVYVDGVARVTTPTALPRMFNSAGIHIGSLSLTGTTYQFNGLFDDLRISNKARTAAEVLSLYQSNTPAPADANTTYKQDFNGSWCPHGKGRYLTKGNFSRSSLAWQDGQLVLPNVPRLETGKFGNGIMIEEGTTNSWNNGGWMDGSLTGWTSYSAAGGSGTRQVVDDLNYTRAMELSKLDGSTANAGRFGLSQSSTWSSVGATLTDTLYFKVISASAGARLTMYSDYRLVDGSNYFGSGFDVDLTTLSVTKAMGTVQLTAESDGWYKIVFTTASASVSYGPSYIWISSNNAVVRLARTQKEAKTYATSFTPDTRINESLTIQTAGVLNPAEGQIDVWVCVNAMARRFEGNYNRIFSVNSSTGATGITLLHRPDNATWQIQTRGDDGSSTLMSTASDSLTPDGWHLFSVKWSSAEAVLLIDGIRRAFAVDPKLPSAFVPTLSIGSSYTSGISYLNTIFDDIRISSRARTDAEILAAYQANAPLSVDADTTYKMDFDTDVTVYKRKANRV</sequence>